<evidence type="ECO:0000313" key="3">
    <source>
        <dbReference type="Proteomes" id="UP000614047"/>
    </source>
</evidence>
<evidence type="ECO:0000256" key="1">
    <source>
        <dbReference type="SAM" id="MobiDB-lite"/>
    </source>
</evidence>
<keyword evidence="3" id="KW-1185">Reference proteome</keyword>
<accession>A0A931D830</accession>
<reference evidence="2" key="1">
    <citation type="submission" date="2020-11" db="EMBL/GenBank/DDBJ databases">
        <title>Sequencing the genomes of 1000 actinobacteria strains.</title>
        <authorList>
            <person name="Klenk H.-P."/>
        </authorList>
    </citation>
    <scope>NUCLEOTIDE SEQUENCE</scope>
    <source>
        <strain evidence="2">DSM 43175</strain>
    </source>
</reference>
<sequence length="355" mass="37424">MVDERGRIGKGGCGVTPMDGKHKDRGRSPAGRLATAWRGLVPLGVASFVALAIGGGVDLVHDQQRASKKERSAKPAAEQDRAPRYVVGIRKNGTALVVRDVRTGRDVGLPVAAPQSQRFQRVAAAGEKEYIVSAFASGKVGFQRLRLKDDGRPSELSPVHGATVPGASTAWSDMAVTADGDKIAYVTYQPGAIGRLDVFSIGTAQHKVWTASVPARVSSLSWAGSTLSFVWAPVKKVNGRTVRQVRALETSAPAGDLKVSRPVLVLPPGSVSAVLGPDGRTVVASAPQGGDIAVQTYTIGSSRPRVLWKQPANGRPTRLDADHTGNHLLVLANDGKLYIDGAQPVQAEDFLDAAW</sequence>
<name>A0A931D830_9ACTN</name>
<dbReference type="RefSeq" id="WP_231403598.1">
    <property type="nucleotide sequence ID" value="NZ_BAABES010000017.1"/>
</dbReference>
<proteinExistence type="predicted"/>
<dbReference type="SUPFAM" id="SSF82171">
    <property type="entry name" value="DPP6 N-terminal domain-like"/>
    <property type="match status" value="1"/>
</dbReference>
<gene>
    <name evidence="2" type="ORF">IW256_000272</name>
</gene>
<dbReference type="AlphaFoldDB" id="A0A931D830"/>
<dbReference type="Proteomes" id="UP000614047">
    <property type="component" value="Unassembled WGS sequence"/>
</dbReference>
<organism evidence="2 3">
    <name type="scientific">Actinomadura viridis</name>
    <dbReference type="NCBI Taxonomy" id="58110"/>
    <lineage>
        <taxon>Bacteria</taxon>
        <taxon>Bacillati</taxon>
        <taxon>Actinomycetota</taxon>
        <taxon>Actinomycetes</taxon>
        <taxon>Streptosporangiales</taxon>
        <taxon>Thermomonosporaceae</taxon>
        <taxon>Actinomadura</taxon>
    </lineage>
</organism>
<protein>
    <recommendedName>
        <fullName evidence="4">Lipoprotein LpqB beta-propeller domain-containing protein</fullName>
    </recommendedName>
</protein>
<evidence type="ECO:0008006" key="4">
    <source>
        <dbReference type="Google" id="ProtNLM"/>
    </source>
</evidence>
<evidence type="ECO:0000313" key="2">
    <source>
        <dbReference type="EMBL" id="MBG6086159.1"/>
    </source>
</evidence>
<feature type="region of interest" description="Disordered" evidence="1">
    <location>
        <begin position="1"/>
        <end position="30"/>
    </location>
</feature>
<dbReference type="EMBL" id="JADOUA010000001">
    <property type="protein sequence ID" value="MBG6086159.1"/>
    <property type="molecule type" value="Genomic_DNA"/>
</dbReference>
<comment type="caution">
    <text evidence="2">The sequence shown here is derived from an EMBL/GenBank/DDBJ whole genome shotgun (WGS) entry which is preliminary data.</text>
</comment>